<keyword evidence="1" id="KW-0472">Membrane</keyword>
<protein>
    <submittedName>
        <fullName evidence="2">Uncharacterized protein</fullName>
    </submittedName>
</protein>
<keyword evidence="3" id="KW-1185">Reference proteome</keyword>
<accession>A0A5E4PGV0</accession>
<dbReference type="RefSeq" id="WP_148338879.1">
    <property type="nucleotide sequence ID" value="NZ_LR699119.1"/>
</dbReference>
<feature type="transmembrane region" description="Helical" evidence="1">
    <location>
        <begin position="12"/>
        <end position="32"/>
    </location>
</feature>
<sequence>MNPSSEAQQLGQGLIETLMIVLFISVSILALIRFQHYLSYSTSYTQQQTVANLLAANKIEQLRDYQVINTTGGYAAYQDIASGSSSTTIGSATYSLAWTISSNTSPTYKTIDVTVTWTDRQGSTQAVRLVSRVASIDPAVSALIK</sequence>
<gene>
    <name evidence="2" type="ORF">AQUSIP_08730</name>
</gene>
<dbReference type="EMBL" id="LR699119">
    <property type="protein sequence ID" value="VVC75583.1"/>
    <property type="molecule type" value="Genomic_DNA"/>
</dbReference>
<reference evidence="2 3" key="1">
    <citation type="submission" date="2019-08" db="EMBL/GenBank/DDBJ databases">
        <authorList>
            <person name="Guy L."/>
        </authorList>
    </citation>
    <scope>NUCLEOTIDE SEQUENCE [LARGE SCALE GENOMIC DNA]</scope>
    <source>
        <strain evidence="2 3">SGT-108</strain>
    </source>
</reference>
<dbReference type="AlphaFoldDB" id="A0A5E4PGV0"/>
<keyword evidence="1" id="KW-0812">Transmembrane</keyword>
<evidence type="ECO:0000313" key="3">
    <source>
        <dbReference type="Proteomes" id="UP000324194"/>
    </source>
</evidence>
<evidence type="ECO:0000313" key="2">
    <source>
        <dbReference type="EMBL" id="VVC75583.1"/>
    </source>
</evidence>
<keyword evidence="1" id="KW-1133">Transmembrane helix</keyword>
<proteinExistence type="predicted"/>
<dbReference type="OrthoDB" id="6019428at2"/>
<dbReference type="Proteomes" id="UP000324194">
    <property type="component" value="Chromosome 1"/>
</dbReference>
<evidence type="ECO:0000256" key="1">
    <source>
        <dbReference type="SAM" id="Phobius"/>
    </source>
</evidence>
<name>A0A5E4PGV0_9COXI</name>
<organism evidence="2 3">
    <name type="scientific">Aquicella siphonis</name>
    <dbReference type="NCBI Taxonomy" id="254247"/>
    <lineage>
        <taxon>Bacteria</taxon>
        <taxon>Pseudomonadati</taxon>
        <taxon>Pseudomonadota</taxon>
        <taxon>Gammaproteobacteria</taxon>
        <taxon>Legionellales</taxon>
        <taxon>Coxiellaceae</taxon>
        <taxon>Aquicella</taxon>
    </lineage>
</organism>
<dbReference type="Gene3D" id="3.30.1300.30">
    <property type="entry name" value="GSPII I/J protein-like"/>
    <property type="match status" value="1"/>
</dbReference>
<dbReference type="KEGG" id="asip:AQUSIP_08730"/>